<evidence type="ECO:0000313" key="1">
    <source>
        <dbReference type="EMBL" id="MBW82648.1"/>
    </source>
</evidence>
<reference evidence="1" key="1">
    <citation type="submission" date="2018-02" db="EMBL/GenBank/DDBJ databases">
        <title>Rhizophora mucronata_Transcriptome.</title>
        <authorList>
            <person name="Meera S.P."/>
            <person name="Sreeshan A."/>
            <person name="Augustine A."/>
        </authorList>
    </citation>
    <scope>NUCLEOTIDE SEQUENCE</scope>
    <source>
        <tissue evidence="1">Leaf</tissue>
    </source>
</reference>
<accession>A0A2P2IN67</accession>
<dbReference type="AlphaFoldDB" id="A0A2P2IN67"/>
<dbReference type="EMBL" id="GGEC01002165">
    <property type="protein sequence ID" value="MBW82648.1"/>
    <property type="molecule type" value="Transcribed_RNA"/>
</dbReference>
<organism evidence="1">
    <name type="scientific">Rhizophora mucronata</name>
    <name type="common">Asiatic mangrove</name>
    <dbReference type="NCBI Taxonomy" id="61149"/>
    <lineage>
        <taxon>Eukaryota</taxon>
        <taxon>Viridiplantae</taxon>
        <taxon>Streptophyta</taxon>
        <taxon>Embryophyta</taxon>
        <taxon>Tracheophyta</taxon>
        <taxon>Spermatophyta</taxon>
        <taxon>Magnoliopsida</taxon>
        <taxon>eudicotyledons</taxon>
        <taxon>Gunneridae</taxon>
        <taxon>Pentapetalae</taxon>
        <taxon>rosids</taxon>
        <taxon>fabids</taxon>
        <taxon>Malpighiales</taxon>
        <taxon>Rhizophoraceae</taxon>
        <taxon>Rhizophora</taxon>
    </lineage>
</organism>
<protein>
    <submittedName>
        <fullName evidence="1">Protein indeterminate-domain 9</fullName>
    </submittedName>
</protein>
<sequence length="54" mass="6426">MYVPTKNKAKNKLEGSYSPQPEKLFHEFLPFLNERGTPIKSFLQFNKLHPFFLQ</sequence>
<proteinExistence type="predicted"/>
<name>A0A2P2IN67_RHIMU</name>